<dbReference type="InterPro" id="IPR007860">
    <property type="entry name" value="DNA_mmatch_repair_MutS_con_dom"/>
</dbReference>
<dbReference type="Gene3D" id="3.40.50.300">
    <property type="entry name" value="P-loop containing nucleotide triphosphate hydrolases"/>
    <property type="match status" value="1"/>
</dbReference>
<dbReference type="InterPro" id="IPR027417">
    <property type="entry name" value="P-loop_NTPase"/>
</dbReference>
<dbReference type="SUPFAM" id="SSF52540">
    <property type="entry name" value="P-loop containing nucleoside triphosphate hydrolases"/>
    <property type="match status" value="1"/>
</dbReference>
<evidence type="ECO:0000256" key="3">
    <source>
        <dbReference type="ARBA" id="ARBA00019549"/>
    </source>
</evidence>
<dbReference type="Pfam" id="PF05188">
    <property type="entry name" value="MutS_II"/>
    <property type="match status" value="1"/>
</dbReference>
<comment type="similarity">
    <text evidence="2">Belongs to the DNA mismatch repair MutS family.</text>
</comment>
<reference evidence="13" key="1">
    <citation type="submission" date="2025-08" db="UniProtKB">
        <authorList>
            <consortium name="RefSeq"/>
        </authorList>
    </citation>
    <scope>IDENTIFICATION</scope>
    <source>
        <tissue evidence="13">Muscle</tissue>
    </source>
</reference>
<evidence type="ECO:0000256" key="1">
    <source>
        <dbReference type="ARBA" id="ARBA00004123"/>
    </source>
</evidence>
<name>A0ABM1SP81_LIMPO</name>
<evidence type="ECO:0000256" key="5">
    <source>
        <dbReference type="ARBA" id="ARBA00022763"/>
    </source>
</evidence>
<dbReference type="CDD" id="cd03285">
    <property type="entry name" value="ABC_MSH2_euk"/>
    <property type="match status" value="1"/>
</dbReference>
<dbReference type="InterPro" id="IPR007695">
    <property type="entry name" value="DNA_mismatch_repair_MutS-lik_N"/>
</dbReference>
<dbReference type="PIRSF" id="PIRSF005813">
    <property type="entry name" value="MSH2"/>
    <property type="match status" value="1"/>
</dbReference>
<dbReference type="InterPro" id="IPR000432">
    <property type="entry name" value="DNA_mismatch_repair_MutS_C"/>
</dbReference>
<dbReference type="PANTHER" id="PTHR11361:SF35">
    <property type="entry name" value="DNA MISMATCH REPAIR PROTEIN MSH2"/>
    <property type="match status" value="1"/>
</dbReference>
<dbReference type="InterPro" id="IPR007696">
    <property type="entry name" value="DNA_mismatch_repair_MutS_core"/>
</dbReference>
<dbReference type="Pfam" id="PF05192">
    <property type="entry name" value="MutS_III"/>
    <property type="match status" value="1"/>
</dbReference>
<keyword evidence="8" id="KW-0234">DNA repair</keyword>
<organism evidence="12 13">
    <name type="scientific">Limulus polyphemus</name>
    <name type="common">Atlantic horseshoe crab</name>
    <dbReference type="NCBI Taxonomy" id="6850"/>
    <lineage>
        <taxon>Eukaryota</taxon>
        <taxon>Metazoa</taxon>
        <taxon>Ecdysozoa</taxon>
        <taxon>Arthropoda</taxon>
        <taxon>Chelicerata</taxon>
        <taxon>Merostomata</taxon>
        <taxon>Xiphosura</taxon>
        <taxon>Limulidae</taxon>
        <taxon>Limulus</taxon>
    </lineage>
</organism>
<keyword evidence="4" id="KW-0547">Nucleotide-binding</keyword>
<evidence type="ECO:0000256" key="10">
    <source>
        <dbReference type="ARBA" id="ARBA00029795"/>
    </source>
</evidence>
<feature type="domain" description="DNA mismatch repair proteins mutS family" evidence="11">
    <location>
        <begin position="751"/>
        <end position="767"/>
    </location>
</feature>
<dbReference type="Gene3D" id="1.10.1420.10">
    <property type="match status" value="3"/>
</dbReference>
<dbReference type="Pfam" id="PF00488">
    <property type="entry name" value="MutS_V"/>
    <property type="match status" value="1"/>
</dbReference>
<dbReference type="RefSeq" id="XP_022245437.1">
    <property type="nucleotide sequence ID" value="XM_022389729.1"/>
</dbReference>
<keyword evidence="5" id="KW-0227">DNA damage</keyword>
<evidence type="ECO:0000256" key="7">
    <source>
        <dbReference type="ARBA" id="ARBA00023125"/>
    </source>
</evidence>
<sequence length="936" mass="105930">MSHIENEEGKPEQQQAFISFYLSMPQQPSTTFRFFDRNDFYTLHGSDAVFVAKEFFKSMSVVKYYCSGSRKLETVSLSKLNFESFVRDLLLFHHYRVELYKSQTGSRNNSSWVLDSKASPGNLTEMEGLLFGNMELVEARGVISIKLSTETKLIVVGIAFGDTILRKLIITDFSDNDHFSNLQAVLVHLSPRECLLMKDNSPQQTRLRLVIERSGISITDCKSADFACKDIAQDLQRLLKFKSGETAHSVLPNEVDHKQSAGALASVIKYLELLSDETNFGQYHLLTFDLTQYVRLDGAAVRALGILPSTNDGSKSHSLLGLLNKCRTSPGQRLLGQWIKQPLINIHKIEERLNIVETFVNNTELRQALHEDHLRKIPDLQRLARKLQQKKATLQDCYKIYLFLNHLPAIQNQLESQEGKCMAVFRELYCCPFKDFEEDFVKFREMVETTLDMFMVENGEFFVRPDFDQDLKELYDQMNELEEQIQKTLPKVCIPFNFSISIIITLGETIFDDHVIYDLSHSHVAWSCVPQPHSYREEKALRNRKDFFTIDTKQNGVRFHNSLLRQLNAKYVAIRLDYEKQQKNVVDMIMDIAAGYSEPLLQMSDVIAHLDVLVAFSVLAVSAPVPYVRPQLLPKGSGIISLKQARHPCMELQENVSFIPNDVNFEQGKSIFHIITGPNMSGKSTYIRSVALNILMAQIGCFVPSEEARISVVDAVLARVGAEDRQLKGVSTFMAEMLETSSILKSVTSDSLIIIDELGRGTSTYDGFGLAWSVSEHVATKVGCYCLFATHFHELTALSGEVQGVNNLQVTALTSDDTLTMLYKVIPGVCDQSFGIQVAALAHFPNHVIEFAKKKVKEFEIFSIDSSEMKGKEDMEPHLKKQKILKEADEIMHNFVEAAQKTCSGSNCLSAFEELKNEIQNNNNIVIKKIISGEQD</sequence>
<evidence type="ECO:0000256" key="9">
    <source>
        <dbReference type="ARBA" id="ARBA00023242"/>
    </source>
</evidence>
<keyword evidence="7" id="KW-0238">DNA-binding</keyword>
<dbReference type="PANTHER" id="PTHR11361">
    <property type="entry name" value="DNA MISMATCH REPAIR PROTEIN MUTS FAMILY MEMBER"/>
    <property type="match status" value="1"/>
</dbReference>
<evidence type="ECO:0000256" key="6">
    <source>
        <dbReference type="ARBA" id="ARBA00022840"/>
    </source>
</evidence>
<accession>A0ABM1SP81</accession>
<dbReference type="InterPro" id="IPR045076">
    <property type="entry name" value="MutS"/>
</dbReference>
<dbReference type="SUPFAM" id="SSF48334">
    <property type="entry name" value="DNA repair protein MutS, domain III"/>
    <property type="match status" value="1"/>
</dbReference>
<evidence type="ECO:0000256" key="2">
    <source>
        <dbReference type="ARBA" id="ARBA00006271"/>
    </source>
</evidence>
<comment type="subcellular location">
    <subcellularLocation>
        <location evidence="1">Nucleus</location>
    </subcellularLocation>
</comment>
<dbReference type="InterPro" id="IPR011184">
    <property type="entry name" value="DNA_mismatch_repair_Msh2"/>
</dbReference>
<proteinExistence type="inferred from homology"/>
<dbReference type="Proteomes" id="UP000694941">
    <property type="component" value="Unplaced"/>
</dbReference>
<evidence type="ECO:0000259" key="11">
    <source>
        <dbReference type="PROSITE" id="PS00486"/>
    </source>
</evidence>
<dbReference type="PROSITE" id="PS00486">
    <property type="entry name" value="DNA_MISMATCH_REPAIR_2"/>
    <property type="match status" value="1"/>
</dbReference>
<dbReference type="InterPro" id="IPR032642">
    <property type="entry name" value="Msh2_ATP-bd"/>
</dbReference>
<dbReference type="Gene3D" id="3.40.1170.10">
    <property type="entry name" value="DNA repair protein MutS, domain I"/>
    <property type="match status" value="1"/>
</dbReference>
<evidence type="ECO:0000313" key="12">
    <source>
        <dbReference type="Proteomes" id="UP000694941"/>
    </source>
</evidence>
<dbReference type="InterPro" id="IPR036678">
    <property type="entry name" value="MutS_con_dom_sf"/>
</dbReference>
<protein>
    <recommendedName>
        <fullName evidence="3">DNA mismatch repair protein Msh2</fullName>
    </recommendedName>
    <alternativeName>
        <fullName evidence="10">MutS protein homolog 2</fullName>
    </alternativeName>
</protein>
<keyword evidence="6" id="KW-0067">ATP-binding</keyword>
<evidence type="ECO:0000256" key="4">
    <source>
        <dbReference type="ARBA" id="ARBA00022741"/>
    </source>
</evidence>
<evidence type="ECO:0000313" key="13">
    <source>
        <dbReference type="RefSeq" id="XP_022245437.1"/>
    </source>
</evidence>
<dbReference type="GeneID" id="106462459"/>
<keyword evidence="12" id="KW-1185">Reference proteome</keyword>
<dbReference type="Pfam" id="PF01624">
    <property type="entry name" value="MutS_I"/>
    <property type="match status" value="1"/>
</dbReference>
<evidence type="ECO:0000256" key="8">
    <source>
        <dbReference type="ARBA" id="ARBA00023204"/>
    </source>
</evidence>
<gene>
    <name evidence="13" type="primary">LOC106462459</name>
</gene>
<dbReference type="SMART" id="SM00533">
    <property type="entry name" value="MUTSd"/>
    <property type="match status" value="1"/>
</dbReference>
<dbReference type="SMART" id="SM00534">
    <property type="entry name" value="MUTSac"/>
    <property type="match status" value="1"/>
</dbReference>
<dbReference type="InterPro" id="IPR036187">
    <property type="entry name" value="DNA_mismatch_repair_MutS_sf"/>
</dbReference>
<dbReference type="Gene3D" id="3.30.420.110">
    <property type="entry name" value="MutS, connector domain"/>
    <property type="match status" value="1"/>
</dbReference>
<keyword evidence="9" id="KW-0539">Nucleus</keyword>
<dbReference type="InterPro" id="IPR016151">
    <property type="entry name" value="DNA_mismatch_repair_MutS_N"/>
</dbReference>